<reference evidence="3" key="1">
    <citation type="journal article" date="2012" name="Science">
        <title>The Paleozoic origin of enzymatic lignin decomposition reconstructed from 31 fungal genomes.</title>
        <authorList>
            <person name="Floudas D."/>
            <person name="Binder M."/>
            <person name="Riley R."/>
            <person name="Barry K."/>
            <person name="Blanchette R.A."/>
            <person name="Henrissat B."/>
            <person name="Martinez A.T."/>
            <person name="Otillar R."/>
            <person name="Spatafora J.W."/>
            <person name="Yadav J.S."/>
            <person name="Aerts A."/>
            <person name="Benoit I."/>
            <person name="Boyd A."/>
            <person name="Carlson A."/>
            <person name="Copeland A."/>
            <person name="Coutinho P.M."/>
            <person name="de Vries R.P."/>
            <person name="Ferreira P."/>
            <person name="Findley K."/>
            <person name="Foster B."/>
            <person name="Gaskell J."/>
            <person name="Glotzer D."/>
            <person name="Gorecki P."/>
            <person name="Heitman J."/>
            <person name="Hesse C."/>
            <person name="Hori C."/>
            <person name="Igarashi K."/>
            <person name="Jurgens J.A."/>
            <person name="Kallen N."/>
            <person name="Kersten P."/>
            <person name="Kohler A."/>
            <person name="Kuees U."/>
            <person name="Kumar T.K.A."/>
            <person name="Kuo A."/>
            <person name="LaButti K."/>
            <person name="Larrondo L.F."/>
            <person name="Lindquist E."/>
            <person name="Ling A."/>
            <person name="Lombard V."/>
            <person name="Lucas S."/>
            <person name="Lundell T."/>
            <person name="Martin R."/>
            <person name="McLaughlin D.J."/>
            <person name="Morgenstern I."/>
            <person name="Morin E."/>
            <person name="Murat C."/>
            <person name="Nagy L.G."/>
            <person name="Nolan M."/>
            <person name="Ohm R.A."/>
            <person name="Patyshakuliyeva A."/>
            <person name="Rokas A."/>
            <person name="Ruiz-Duenas F.J."/>
            <person name="Sabat G."/>
            <person name="Salamov A."/>
            <person name="Samejima M."/>
            <person name="Schmutz J."/>
            <person name="Slot J.C."/>
            <person name="St John F."/>
            <person name="Stenlid J."/>
            <person name="Sun H."/>
            <person name="Sun S."/>
            <person name="Syed K."/>
            <person name="Tsang A."/>
            <person name="Wiebenga A."/>
            <person name="Young D."/>
            <person name="Pisabarro A."/>
            <person name="Eastwood D.C."/>
            <person name="Martin F."/>
            <person name="Cullen D."/>
            <person name="Grigoriev I.V."/>
            <person name="Hibbett D.S."/>
        </authorList>
    </citation>
    <scope>NUCLEOTIDE SEQUENCE [LARGE SCALE GENOMIC DNA]</scope>
    <source>
        <strain evidence="3">TFB10046</strain>
    </source>
</reference>
<dbReference type="InParanoid" id="J0CUL9"/>
<dbReference type="KEGG" id="adl:AURDEDRAFT_131384"/>
<evidence type="ECO:0000256" key="1">
    <source>
        <dbReference type="SAM" id="MobiDB-lite"/>
    </source>
</evidence>
<name>J0CUL9_AURST</name>
<evidence type="ECO:0000313" key="2">
    <source>
        <dbReference type="EMBL" id="EJD34028.1"/>
    </source>
</evidence>
<dbReference type="AlphaFoldDB" id="J0CUL9"/>
<sequence length="454" mass="51536">MPPRILTRCVGFCGLTVHALTQETHVPRSTHRGNGPDAPAFLDMNAPSTSRGEDDESGDPCDALTLEILDDLADVVAGIDISLSGIRRDVAKLTEALVPEAVMDEPPTPLFRQERDPDRVNFMRLIREHLDILLPEDDSGLRAAAAPSQVFALEFAEGPGPKLDDFRVDMDPTRMRSQWNRAAAAIFAASFARANPRWVEAFVRAEKNNYTSPDLYVEDGFFVTMRTIHRRQRIATYGRTAADFDSEKRNRANHRRWTLFDQRMIVVMHFRSLHALLPLMDALTVAGMSPDSSDVEPDTQAERLDRPIYRRIRLPWRSSALKNLLHGLDVLYWHLRTNELGARAGNWPRLRGKDVDALDLADSPVVSRLHSNCYSRRWYKSLDDEMVQLVNARKEATNLTLDADLQSIVNLYRGDHVRQSKNSERVRAPEEPVSDVGRSSQRKQQRSSTKHSRK</sequence>
<proteinExistence type="predicted"/>
<evidence type="ECO:0000313" key="3">
    <source>
        <dbReference type="Proteomes" id="UP000006514"/>
    </source>
</evidence>
<feature type="region of interest" description="Disordered" evidence="1">
    <location>
        <begin position="24"/>
        <end position="60"/>
    </location>
</feature>
<accession>J0CUL9</accession>
<dbReference type="Proteomes" id="UP000006514">
    <property type="component" value="Unassembled WGS sequence"/>
</dbReference>
<gene>
    <name evidence="2" type="ORF">AURDEDRAFT_131384</name>
</gene>
<feature type="compositionally biased region" description="Basic and acidic residues" evidence="1">
    <location>
        <begin position="419"/>
        <end position="430"/>
    </location>
</feature>
<dbReference type="eggNOG" id="ENOG502SXUM">
    <property type="taxonomic scope" value="Eukaryota"/>
</dbReference>
<feature type="compositionally biased region" description="Basic residues" evidence="1">
    <location>
        <begin position="440"/>
        <end position="454"/>
    </location>
</feature>
<dbReference type="OrthoDB" id="3224221at2759"/>
<organism evidence="2 3">
    <name type="scientific">Auricularia subglabra (strain TFB-10046 / SS5)</name>
    <name type="common">White-rot fungus</name>
    <name type="synonym">Auricularia delicata (strain TFB10046)</name>
    <dbReference type="NCBI Taxonomy" id="717982"/>
    <lineage>
        <taxon>Eukaryota</taxon>
        <taxon>Fungi</taxon>
        <taxon>Dikarya</taxon>
        <taxon>Basidiomycota</taxon>
        <taxon>Agaricomycotina</taxon>
        <taxon>Agaricomycetes</taxon>
        <taxon>Auriculariales</taxon>
        <taxon>Auriculariaceae</taxon>
        <taxon>Auricularia</taxon>
    </lineage>
</organism>
<keyword evidence="3" id="KW-1185">Reference proteome</keyword>
<protein>
    <submittedName>
        <fullName evidence="2">Uncharacterized protein</fullName>
    </submittedName>
</protein>
<feature type="region of interest" description="Disordered" evidence="1">
    <location>
        <begin position="419"/>
        <end position="454"/>
    </location>
</feature>
<dbReference type="EMBL" id="JH688020">
    <property type="protein sequence ID" value="EJD34028.1"/>
    <property type="molecule type" value="Genomic_DNA"/>
</dbReference>